<dbReference type="EMBL" id="CAJGYO010000785">
    <property type="protein sequence ID" value="CAD6343519.1"/>
    <property type="molecule type" value="Genomic_DNA"/>
</dbReference>
<protein>
    <recommendedName>
        <fullName evidence="4">Lecithin-cholesterol acyltransferase-like 1</fullName>
    </recommendedName>
</protein>
<reference evidence="2" key="1">
    <citation type="submission" date="2020-10" db="EMBL/GenBank/DDBJ databases">
        <authorList>
            <person name="Han B."/>
            <person name="Lu T."/>
            <person name="Zhao Q."/>
            <person name="Huang X."/>
            <person name="Zhao Y."/>
        </authorList>
    </citation>
    <scope>NUCLEOTIDE SEQUENCE</scope>
</reference>
<evidence type="ECO:0008006" key="4">
    <source>
        <dbReference type="Google" id="ProtNLM"/>
    </source>
</evidence>
<gene>
    <name evidence="2" type="ORF">NCGR_LOCUS67617</name>
</gene>
<keyword evidence="3" id="KW-1185">Reference proteome</keyword>
<dbReference type="PANTHER" id="PTHR11440">
    <property type="entry name" value="LECITHIN-CHOLESTEROL ACYLTRANSFERASE-RELATED"/>
    <property type="match status" value="1"/>
</dbReference>
<comment type="caution">
    <text evidence="2">The sequence shown here is derived from an EMBL/GenBank/DDBJ whole genome shotgun (WGS) entry which is preliminary data.</text>
</comment>
<dbReference type="AlphaFoldDB" id="A0A811SL46"/>
<dbReference type="GO" id="GO:0006629">
    <property type="term" value="P:lipid metabolic process"/>
    <property type="evidence" value="ECO:0007669"/>
    <property type="project" value="InterPro"/>
</dbReference>
<evidence type="ECO:0000313" key="2">
    <source>
        <dbReference type="EMBL" id="CAD6343519.1"/>
    </source>
</evidence>
<feature type="chain" id="PRO_5032769731" description="Lecithin-cholesterol acyltransferase-like 1" evidence="1">
    <location>
        <begin position="26"/>
        <end position="439"/>
    </location>
</feature>
<dbReference type="InterPro" id="IPR029058">
    <property type="entry name" value="AB_hydrolase_fold"/>
</dbReference>
<dbReference type="InterPro" id="IPR003386">
    <property type="entry name" value="LACT/PDAT_acylTrfase"/>
</dbReference>
<evidence type="ECO:0000256" key="1">
    <source>
        <dbReference type="SAM" id="SignalP"/>
    </source>
</evidence>
<keyword evidence="1" id="KW-0732">Signal</keyword>
<name>A0A811SL46_9POAL</name>
<dbReference type="Gene3D" id="3.40.50.1820">
    <property type="entry name" value="alpha/beta hydrolase"/>
    <property type="match status" value="1"/>
</dbReference>
<accession>A0A811SL46</accession>
<dbReference type="OrthoDB" id="190846at2759"/>
<evidence type="ECO:0000313" key="3">
    <source>
        <dbReference type="Proteomes" id="UP000604825"/>
    </source>
</evidence>
<dbReference type="GO" id="GO:0008374">
    <property type="term" value="F:O-acyltransferase activity"/>
    <property type="evidence" value="ECO:0007669"/>
    <property type="project" value="InterPro"/>
</dbReference>
<organism evidence="2 3">
    <name type="scientific">Miscanthus lutarioriparius</name>
    <dbReference type="NCBI Taxonomy" id="422564"/>
    <lineage>
        <taxon>Eukaryota</taxon>
        <taxon>Viridiplantae</taxon>
        <taxon>Streptophyta</taxon>
        <taxon>Embryophyta</taxon>
        <taxon>Tracheophyta</taxon>
        <taxon>Spermatophyta</taxon>
        <taxon>Magnoliopsida</taxon>
        <taxon>Liliopsida</taxon>
        <taxon>Poales</taxon>
        <taxon>Poaceae</taxon>
        <taxon>PACMAD clade</taxon>
        <taxon>Panicoideae</taxon>
        <taxon>Andropogonodae</taxon>
        <taxon>Andropogoneae</taxon>
        <taxon>Saccharinae</taxon>
        <taxon>Miscanthus</taxon>
    </lineage>
</organism>
<dbReference type="SUPFAM" id="SSF53474">
    <property type="entry name" value="alpha/beta-Hydrolases"/>
    <property type="match status" value="1"/>
</dbReference>
<feature type="signal peptide" evidence="1">
    <location>
        <begin position="1"/>
        <end position="25"/>
    </location>
</feature>
<proteinExistence type="predicted"/>
<dbReference type="Proteomes" id="UP000604825">
    <property type="component" value="Unassembled WGS sequence"/>
</dbReference>
<dbReference type="Pfam" id="PF02450">
    <property type="entry name" value="LCAT"/>
    <property type="match status" value="1"/>
</dbReference>
<sequence>MATHLHRLLLLFLPSLLLFRRGTLPPPPPSPSAAVYPVVLVPGNTCSQLEARLTDAYEPPPESPQCGAGSNERGRWFRLWRNATAMDDPAVAPCLSDQLRVVYDPAARDFRNVPGVETRVLGFGSTAGFLADTEANNREHARADQPDLYLYGPAIHRDLCMRRLVEALQQAGYRDGETLFGAPYDFRQAPAARGQPCRAFGRFTRRLRALVERASRENGEKPVVLVSHSQGGYFALEFLNRSPLSWRRKYVKHYVMASTGPGGLLLPLRNLASTPGEAVEAPDALVALPSPVVFGAGTPPLVVTRDRNYTASDMSEFLTAIGVPPLGVTLYETRALPVQLGFRAPLVPTTCVNGVGLSTMKQLVYWDGNFSETPEVVYGDGDGLLPLASILALDTVIGSDPRQEYYKSIKLADTSHAGVVSDAAALKRVVDEILWSTPM</sequence>